<feature type="domain" description="Fibronectin type-III" evidence="14">
    <location>
        <begin position="1315"/>
        <end position="1404"/>
    </location>
</feature>
<dbReference type="Proteomes" id="UP000193380">
    <property type="component" value="Unassembled WGS sequence"/>
</dbReference>
<dbReference type="CDD" id="cd00054">
    <property type="entry name" value="EGF_CA"/>
    <property type="match status" value="2"/>
</dbReference>
<dbReference type="PROSITE" id="PS00022">
    <property type="entry name" value="EGF_1"/>
    <property type="match status" value="2"/>
</dbReference>
<evidence type="ECO:0000256" key="7">
    <source>
        <dbReference type="ARBA" id="ARBA00022737"/>
    </source>
</evidence>
<dbReference type="Gene3D" id="2.20.25.10">
    <property type="match status" value="1"/>
</dbReference>
<dbReference type="GO" id="GO:0005615">
    <property type="term" value="C:extracellular space"/>
    <property type="evidence" value="ECO:0007669"/>
    <property type="project" value="TreeGrafter"/>
</dbReference>
<evidence type="ECO:0000256" key="4">
    <source>
        <dbReference type="ARBA" id="ARBA00022530"/>
    </source>
</evidence>
<reference evidence="16" key="2">
    <citation type="submission" date="2014-03" db="EMBL/GenBank/DDBJ databases">
        <authorList>
            <person name="Genoscope - CEA"/>
        </authorList>
    </citation>
    <scope>NUCLEOTIDE SEQUENCE</scope>
</reference>
<feature type="domain" description="Fibronectin type-III" evidence="14">
    <location>
        <begin position="1133"/>
        <end position="1223"/>
    </location>
</feature>
<reference evidence="16" key="1">
    <citation type="journal article" date="2014" name="Nat. Commun.">
        <title>The rainbow trout genome provides novel insights into evolution after whole-genome duplication in vertebrates.</title>
        <authorList>
            <person name="Berthelot C."/>
            <person name="Brunet F."/>
            <person name="Chalopin D."/>
            <person name="Juanchich A."/>
            <person name="Bernard M."/>
            <person name="Noel B."/>
            <person name="Bento P."/>
            <person name="Da Silva C."/>
            <person name="Labadie K."/>
            <person name="Alberti A."/>
            <person name="Aury J.M."/>
            <person name="Louis A."/>
            <person name="Dehais P."/>
            <person name="Bardou P."/>
            <person name="Montfort J."/>
            <person name="Klopp C."/>
            <person name="Cabau C."/>
            <person name="Gaspin C."/>
            <person name="Thorgaard G.H."/>
            <person name="Boussaha M."/>
            <person name="Quillet E."/>
            <person name="Guyomard R."/>
            <person name="Galiana D."/>
            <person name="Bobe J."/>
            <person name="Volff J.N."/>
            <person name="Genet C."/>
            <person name="Wincker P."/>
            <person name="Jaillon O."/>
            <person name="Roest Crollius H."/>
            <person name="Guiguen Y."/>
        </authorList>
    </citation>
    <scope>NUCLEOTIDE SEQUENCE [LARGE SCALE GENOMIC DNA]</scope>
</reference>
<dbReference type="EMBL" id="FR905213">
    <property type="protein sequence ID" value="CDQ77227.1"/>
    <property type="molecule type" value="Genomic_DNA"/>
</dbReference>
<proteinExistence type="inferred from homology"/>
<evidence type="ECO:0000256" key="1">
    <source>
        <dbReference type="ARBA" id="ARBA00004498"/>
    </source>
</evidence>
<dbReference type="CDD" id="cd00087">
    <property type="entry name" value="FReD"/>
    <property type="match status" value="1"/>
</dbReference>
<evidence type="ECO:0000256" key="6">
    <source>
        <dbReference type="ARBA" id="ARBA00022729"/>
    </source>
</evidence>
<dbReference type="SUPFAM" id="SSF56496">
    <property type="entry name" value="Fibrinogen C-terminal domain-like"/>
    <property type="match status" value="1"/>
</dbReference>
<keyword evidence="5 10" id="KW-0245">EGF-like domain</keyword>
<feature type="domain" description="Fibronectin type-III" evidence="14">
    <location>
        <begin position="1408"/>
        <end position="1501"/>
    </location>
</feature>
<dbReference type="PROSITE" id="PS01186">
    <property type="entry name" value="EGF_2"/>
    <property type="match status" value="1"/>
</dbReference>
<dbReference type="SUPFAM" id="SSF49265">
    <property type="entry name" value="Fibronectin type III"/>
    <property type="match status" value="14"/>
</dbReference>
<evidence type="ECO:0000313" key="16">
    <source>
        <dbReference type="EMBL" id="CDQ77227.1"/>
    </source>
</evidence>
<evidence type="ECO:0008006" key="18">
    <source>
        <dbReference type="Google" id="ProtNLM"/>
    </source>
</evidence>
<feature type="domain" description="Fibrinogen C-terminal" evidence="15">
    <location>
        <begin position="2240"/>
        <end position="2455"/>
    </location>
</feature>
<evidence type="ECO:0000313" key="17">
    <source>
        <dbReference type="Proteomes" id="UP000193380"/>
    </source>
</evidence>
<feature type="domain" description="Fibronectin type-III" evidence="14">
    <location>
        <begin position="1041"/>
        <end position="1130"/>
    </location>
</feature>
<evidence type="ECO:0000259" key="14">
    <source>
        <dbReference type="PROSITE" id="PS50853"/>
    </source>
</evidence>
<dbReference type="FunFam" id="3.90.215.10:FF:000001">
    <property type="entry name" value="Tenascin isoform 1"/>
    <property type="match status" value="1"/>
</dbReference>
<dbReference type="SMART" id="SM00060">
    <property type="entry name" value="FN3"/>
    <property type="match status" value="15"/>
</dbReference>
<dbReference type="InterPro" id="IPR050991">
    <property type="entry name" value="ECM_Regulatory_Proteins"/>
</dbReference>
<keyword evidence="9" id="KW-0325">Glycoprotein</keyword>
<comment type="similarity">
    <text evidence="2">Belongs to the tenascin family.</text>
</comment>
<feature type="disulfide bond" evidence="10">
    <location>
        <begin position="200"/>
        <end position="210"/>
    </location>
</feature>
<dbReference type="InterPro" id="IPR036056">
    <property type="entry name" value="Fibrinogen-like_C"/>
</dbReference>
<dbReference type="Pfam" id="PF25024">
    <property type="entry name" value="EGF_TEN"/>
    <property type="match status" value="1"/>
</dbReference>
<feature type="chain" id="PRO_5001590501" description="Zmp:0000000846" evidence="12">
    <location>
        <begin position="22"/>
        <end position="2466"/>
    </location>
</feature>
<evidence type="ECO:0000256" key="2">
    <source>
        <dbReference type="ARBA" id="ARBA00008673"/>
    </source>
</evidence>
<gene>
    <name evidence="16" type="ORF">GSONMT00062358001</name>
</gene>
<dbReference type="PROSITE" id="PS50853">
    <property type="entry name" value="FN3"/>
    <property type="match status" value="14"/>
</dbReference>
<protein>
    <recommendedName>
        <fullName evidence="18">Zmp:0000000846</fullName>
    </recommendedName>
</protein>
<dbReference type="InterPro" id="IPR036116">
    <property type="entry name" value="FN3_sf"/>
</dbReference>
<dbReference type="Gene3D" id="2.60.40.10">
    <property type="entry name" value="Immunoglobulins"/>
    <property type="match status" value="16"/>
</dbReference>
<keyword evidence="4" id="KW-0272">Extracellular matrix</keyword>
<dbReference type="Pfam" id="PF00041">
    <property type="entry name" value="fn3"/>
    <property type="match status" value="14"/>
</dbReference>
<organism evidence="16 17">
    <name type="scientific">Oncorhynchus mykiss</name>
    <name type="common">Rainbow trout</name>
    <name type="synonym">Salmo gairdneri</name>
    <dbReference type="NCBI Taxonomy" id="8022"/>
    <lineage>
        <taxon>Eukaryota</taxon>
        <taxon>Metazoa</taxon>
        <taxon>Chordata</taxon>
        <taxon>Craniata</taxon>
        <taxon>Vertebrata</taxon>
        <taxon>Euteleostomi</taxon>
        <taxon>Actinopterygii</taxon>
        <taxon>Neopterygii</taxon>
        <taxon>Teleostei</taxon>
        <taxon>Protacanthopterygii</taxon>
        <taxon>Salmoniformes</taxon>
        <taxon>Salmonidae</taxon>
        <taxon>Salmoninae</taxon>
        <taxon>Oncorhynchus</taxon>
    </lineage>
</organism>
<dbReference type="STRING" id="8022.A0A060XDH3"/>
<feature type="domain" description="Fibronectin type-III" evidence="14">
    <location>
        <begin position="1224"/>
        <end position="1314"/>
    </location>
</feature>
<dbReference type="InterPro" id="IPR003961">
    <property type="entry name" value="FN3_dom"/>
</dbReference>
<feature type="region of interest" description="Disordered" evidence="11">
    <location>
        <begin position="533"/>
        <end position="553"/>
    </location>
</feature>
<dbReference type="PROSITE" id="PS50026">
    <property type="entry name" value="EGF_3"/>
    <property type="match status" value="1"/>
</dbReference>
<dbReference type="FunFam" id="2.10.25.10:FF:000001">
    <property type="entry name" value="Tenascin C"/>
    <property type="match status" value="4"/>
</dbReference>
<keyword evidence="8 10" id="KW-1015">Disulfide bond</keyword>
<feature type="domain" description="Fibronectin type-III" evidence="14">
    <location>
        <begin position="1566"/>
        <end position="1669"/>
    </location>
</feature>
<dbReference type="GO" id="GO:0031175">
    <property type="term" value="P:neuron projection development"/>
    <property type="evidence" value="ECO:0007669"/>
    <property type="project" value="TreeGrafter"/>
</dbReference>
<feature type="domain" description="EGF-like" evidence="13">
    <location>
        <begin position="196"/>
        <end position="227"/>
    </location>
</feature>
<feature type="domain" description="Fibronectin type-III" evidence="14">
    <location>
        <begin position="2154"/>
        <end position="2242"/>
    </location>
</feature>
<feature type="signal peptide" evidence="12">
    <location>
        <begin position="1"/>
        <end position="21"/>
    </location>
</feature>
<feature type="domain" description="Fibronectin type-III" evidence="14">
    <location>
        <begin position="593"/>
        <end position="680"/>
    </location>
</feature>
<dbReference type="FunFam" id="2.60.40.10:FF:000099">
    <property type="entry name" value="Fibronectin 1"/>
    <property type="match status" value="2"/>
</dbReference>
<evidence type="ECO:0000256" key="3">
    <source>
        <dbReference type="ARBA" id="ARBA00022525"/>
    </source>
</evidence>
<dbReference type="InterPro" id="IPR002181">
    <property type="entry name" value="Fibrinogen_a/b/g_C_dom"/>
</dbReference>
<comment type="caution">
    <text evidence="10">Lacks conserved residue(s) required for the propagation of feature annotation.</text>
</comment>
<evidence type="ECO:0000256" key="8">
    <source>
        <dbReference type="ARBA" id="ARBA00023157"/>
    </source>
</evidence>
<evidence type="ECO:0000256" key="5">
    <source>
        <dbReference type="ARBA" id="ARBA00022536"/>
    </source>
</evidence>
<dbReference type="Gene3D" id="2.10.25.10">
    <property type="entry name" value="Laminin"/>
    <property type="match status" value="4"/>
</dbReference>
<sequence>MSTKSILGCLFLTLLFSLCQSGLVRKILRHKRATLTATGGDNITLPSADQPVVFNHVYNINVPASSLCSVDLDAPGSTSLEPQDAVPPLGLHTTEHTMDGQNQIVFTHRINIPQQACACTEGFPDLKDLLSRLEILEGELSTLRDQCTTGDSGFCSAQPVTGEVGTKPYCNGRGNYSADTCGCICKPGWKGPNCTDELSCPNNCLNRGRCVDGQCVCDEGLTGEDCSEKRCPNDCLGQGYCVDGKCVCQDSYVGDDCSGLTCPDNCNNRGLCVNGKCICEEGYVGDNCGELSCLNNCQDKGRCVNGQCLCEEGYIGEDCSEVSPPKGLTVTEVTTETVDLTWNNEMLVTEYLITYVPNGPGGLYQEFTVGGDKTAATVSELEPGIEYLINVYAILSNKKSIPISARVATYLPEPEGLKFKSVRETSVEVLWDQLDIPFDAWELYIRNTKEESGKTLTTLPSSQTLYEQTGLGPGQEYEVSVGVIKNNTRGPQSTKIITTRIDGPRQVEMRDVTDSSGLVTWFHPVAQVDGVTVSYGPSSDPTERTSVDLSTSDKQYSIDSLSPDTEYQVSLVSRRGNSTSDPVTEIFTTDLDAPKDLQPLGQTDNSVTLEWRNSRADVDSYRVKYSPISGGSHGEEVFPRGSGGNTQATITGLKPGTEYGIGVTAMKNERESLPATTNAATNFDGPKDLEVSESTETSMTLVWKRPRAKIPIYRLVYISKDGRREEVEVPGTATSYNLNNLTPGMMYTITLVAERGSKKSTPATLSASTDNTEANINSAERHTISKCLLYLNLCLCVSLVASFTFYIANPAPELTTPIGSEDNIISFVSLDPSDPDLQISGMGLELEDKLGELTVSVVTSEGFELSWEPKAHVVYDSYILECRDTLGLWDVKEVHLHGDAKGSRFQGLRESTEYRVKLYGVSNSQRSSPLEAVTVTGICFTFGLHAFIFKSIQFVLCMSVPTNSSTSLSLLAIPFTLHFHSEMFTACKGQSPKSTSTDVVALSVKSAQTTQSPDTGAVHPTVLPLAPLITEGPTSTSLLETLGDLNVTDVSPTSVRLAWSAPDEAFDSFLVEVNALSGMAQAHVTTVPGSARKTLVEGLSPGTRYEVSLYGKVEGEQSLPLHAFANTEELRPVVANLTVSDVTWDSFNVYWTPEDGEFESFVIEVTNLEGGPESENLTLSADAFNLGISGLSPNTLYRIGLYGLHQGSFQEPVYTEATTVSEPVVGNLYVSNLTSESFSISWNGTEGEFDGYVLEIIDSDWLKEPKEYNISQNAMSHDITGLRPSTDYIAYLTGIVKGSRTHAVSIIASTAAEPDLSRLVVSNVTSDRLSLSWRRGEKAFDNFIVEVRESALPSQAMGRTLPGAARATVMTGLKGSTTYDIKLYASSAGQNTQPLFAVVTTGIASHAVPQLGSIAVSESSPDNFTLSWGTVAGHFDGFVIRVGDPEQLFDTLEFTPSGEVRNITVTGLVDATDYDIELYGISHGRRTPSVLAHAVTGTHPGLSGTNLHALNSEAHRANCAEDSKYFCNHCHINYHMYSHHVLTLLYPTLIPPHPKKLPLPPASLPKVENLTISEITPFGFRVSWRAHHPQQQEGAPSTGGFGHFHIVVSDSGWLLEPQEFIVPGNQSFLDIWGLITGIGYEVRLTGVSSTGLVSRPLTTVAVTGTTHRGPPTNLINLMHAVWMDCFGQILGLMQQSRRIVIVDVDLLIDVNKCLHNHERLPSSNLFSSNWVNVSRQIRRIEFSFQPEAEPEVEHMFVSDITSDSFRLAWTADEDMFDRFVIKIKDSTKFAHPQEVNVLGDERTKILTGLTGGTEYEIELYGVTLEQRSQPITGVARTVNAKAQCGLHLTSLVWDISKLPLIIILCINRSRPTNFHSLYILLATKLVKLWLLNWLHFFVACLTKVEWFGSCIEMCSLKSTLFSLLGSLGAPRGIRFSEVTESSAIVHWIMPRARVDNYRIIYVPLQGGDPMTVLADGTETQAMLPNMLPGVTYQVTIFAGKGLEESDPGTENITTGCFSAMRRIDRSLSFHKSLASYIHTQQHIWYSSTLSTPVNYSWKKYDIIALGCLQVIILSVQVPMCVTKLCIFLLLSSGQASSSFCCQLSPVMEHVSGNTVEFEMGSLVPATHYTVGVYAMREAQKSGTITTEFTTDVDSPRDLAATNVQTDGATLTWKPPRAAITGYILTFTSPDGTVREVVLSPTATSYSMSELSGSSEYSVRLQAIAGAQRSRHVTNVFTTIGGLYRYPKDCSQALLNGDTISGTYNIYLGGDESQPIQVYCDMTTDGGGWMVILRRQNGNLEFFRNWKNYTGGFGDMNDEFWFGLANLHKMTASGQYELRVDLRDNGKSVYAQYDKFTIAEPRSRYKIYLGKYSGTAGDSMTYHHGRPFSTYDNDNDIAVTNCALSYKGAFWYKNCHRVNLMGKYGDNSHSKGINWFHWKGHEHSIQFVEMKIRPVNFRNVESRRKRS</sequence>
<dbReference type="PROSITE" id="PS51406">
    <property type="entry name" value="FIBRINOGEN_C_2"/>
    <property type="match status" value="1"/>
</dbReference>
<dbReference type="InterPro" id="IPR000742">
    <property type="entry name" value="EGF"/>
</dbReference>
<evidence type="ECO:0000256" key="11">
    <source>
        <dbReference type="SAM" id="MobiDB-lite"/>
    </source>
</evidence>
<evidence type="ECO:0000256" key="12">
    <source>
        <dbReference type="SAM" id="SignalP"/>
    </source>
</evidence>
<feature type="domain" description="Fibronectin type-III" evidence="14">
    <location>
        <begin position="324"/>
        <end position="414"/>
    </location>
</feature>
<dbReference type="Gene3D" id="3.90.215.10">
    <property type="entry name" value="Gamma Fibrinogen, chain A, domain 1"/>
    <property type="match status" value="1"/>
</dbReference>
<evidence type="ECO:0000259" key="15">
    <source>
        <dbReference type="PROSITE" id="PS51406"/>
    </source>
</evidence>
<dbReference type="SMART" id="SM00186">
    <property type="entry name" value="FBG"/>
    <property type="match status" value="1"/>
</dbReference>
<dbReference type="PANTHER" id="PTHR46708">
    <property type="entry name" value="TENASCIN"/>
    <property type="match status" value="1"/>
</dbReference>
<feature type="domain" description="Fibronectin type-III" evidence="14">
    <location>
        <begin position="1929"/>
        <end position="2019"/>
    </location>
</feature>
<dbReference type="CDD" id="cd00063">
    <property type="entry name" value="FN3"/>
    <property type="match status" value="13"/>
</dbReference>
<feature type="domain" description="Fibronectin type-III" evidence="14">
    <location>
        <begin position="1749"/>
        <end position="1841"/>
    </location>
</feature>
<name>A0A060XDH3_ONCMY</name>
<accession>A0A060XDH3</accession>
<comment type="subcellular location">
    <subcellularLocation>
        <location evidence="1">Secreted</location>
        <location evidence="1">Extracellular space</location>
        <location evidence="1">Extracellular matrix</location>
    </subcellularLocation>
</comment>
<dbReference type="SMART" id="SM00181">
    <property type="entry name" value="EGF"/>
    <property type="match status" value="5"/>
</dbReference>
<dbReference type="InterPro" id="IPR013783">
    <property type="entry name" value="Ig-like_fold"/>
</dbReference>
<feature type="domain" description="Fibronectin type-III" evidence="14">
    <location>
        <begin position="503"/>
        <end position="592"/>
    </location>
</feature>
<feature type="domain" description="Fibronectin type-III" evidence="14">
    <location>
        <begin position="849"/>
        <end position="941"/>
    </location>
</feature>
<evidence type="ECO:0000256" key="10">
    <source>
        <dbReference type="PROSITE-ProRule" id="PRU00076"/>
    </source>
</evidence>
<evidence type="ECO:0000256" key="9">
    <source>
        <dbReference type="ARBA" id="ARBA00023180"/>
    </source>
</evidence>
<keyword evidence="7" id="KW-0677">Repeat</keyword>
<evidence type="ECO:0000259" key="13">
    <source>
        <dbReference type="PROSITE" id="PS50026"/>
    </source>
</evidence>
<dbReference type="GO" id="GO:0030155">
    <property type="term" value="P:regulation of cell adhesion"/>
    <property type="evidence" value="ECO:0007669"/>
    <property type="project" value="TreeGrafter"/>
</dbReference>
<dbReference type="Pfam" id="PF00147">
    <property type="entry name" value="Fibrinogen_C"/>
    <property type="match status" value="1"/>
</dbReference>
<keyword evidence="3" id="KW-0964">Secreted</keyword>
<dbReference type="PaxDb" id="8022-A0A060XDH3"/>
<feature type="domain" description="Fibronectin type-III" evidence="14">
    <location>
        <begin position="685"/>
        <end position="775"/>
    </location>
</feature>
<dbReference type="InterPro" id="IPR014716">
    <property type="entry name" value="Fibrinogen_a/b/g_C_1"/>
</dbReference>
<feature type="disulfide bond" evidence="10">
    <location>
        <begin position="217"/>
        <end position="226"/>
    </location>
</feature>
<keyword evidence="6 12" id="KW-0732">Signal</keyword>
<dbReference type="PANTHER" id="PTHR46708:SF1">
    <property type="entry name" value="TENASCIN"/>
    <property type="match status" value="1"/>
</dbReference>
<dbReference type="NCBIfam" id="NF040941">
    <property type="entry name" value="GGGWT_bact"/>
    <property type="match status" value="1"/>
</dbReference>